<evidence type="ECO:0000259" key="5">
    <source>
        <dbReference type="PROSITE" id="PS50887"/>
    </source>
</evidence>
<dbReference type="CDD" id="cd01949">
    <property type="entry name" value="GGDEF"/>
    <property type="match status" value="1"/>
</dbReference>
<feature type="transmembrane region" description="Helical" evidence="4">
    <location>
        <begin position="152"/>
        <end position="172"/>
    </location>
</feature>
<dbReference type="PANTHER" id="PTHR45138">
    <property type="entry name" value="REGULATORY COMPONENTS OF SENSORY TRANSDUCTION SYSTEM"/>
    <property type="match status" value="1"/>
</dbReference>
<evidence type="ECO:0000256" key="2">
    <source>
        <dbReference type="ARBA" id="ARBA00012528"/>
    </source>
</evidence>
<dbReference type="Gene3D" id="3.30.70.270">
    <property type="match status" value="1"/>
</dbReference>
<dbReference type="RefSeq" id="WP_065609923.1">
    <property type="nucleotide sequence ID" value="NZ_CAWMPN010000004.1"/>
</dbReference>
<dbReference type="AlphaFoldDB" id="A0A1B9P4H1"/>
<dbReference type="SUPFAM" id="SSF55073">
    <property type="entry name" value="Nucleotide cyclase"/>
    <property type="match status" value="1"/>
</dbReference>
<comment type="caution">
    <text evidence="6">The sequence shown here is derived from an EMBL/GenBank/DDBJ whole genome shotgun (WGS) entry which is preliminary data.</text>
</comment>
<dbReference type="OrthoDB" id="9803824at2"/>
<dbReference type="SMART" id="SM00267">
    <property type="entry name" value="GGDEF"/>
    <property type="match status" value="1"/>
</dbReference>
<feature type="transmembrane region" description="Helical" evidence="4">
    <location>
        <begin position="93"/>
        <end position="112"/>
    </location>
</feature>
<dbReference type="InterPro" id="IPR043128">
    <property type="entry name" value="Rev_trsase/Diguanyl_cyclase"/>
</dbReference>
<name>A0A1B9P4H1_ALILO</name>
<feature type="domain" description="GGDEF" evidence="5">
    <location>
        <begin position="251"/>
        <end position="377"/>
    </location>
</feature>
<dbReference type="STRING" id="688.A6E04_05480"/>
<evidence type="ECO:0000313" key="7">
    <source>
        <dbReference type="Proteomes" id="UP000093523"/>
    </source>
</evidence>
<dbReference type="Pfam" id="PF00990">
    <property type="entry name" value="GGDEF"/>
    <property type="match status" value="1"/>
</dbReference>
<feature type="transmembrane region" description="Helical" evidence="4">
    <location>
        <begin position="39"/>
        <end position="57"/>
    </location>
</feature>
<dbReference type="Proteomes" id="UP000093523">
    <property type="component" value="Unassembled WGS sequence"/>
</dbReference>
<dbReference type="InterPro" id="IPR029787">
    <property type="entry name" value="Nucleotide_cyclase"/>
</dbReference>
<evidence type="ECO:0000256" key="1">
    <source>
        <dbReference type="ARBA" id="ARBA00001946"/>
    </source>
</evidence>
<organism evidence="6 7">
    <name type="scientific">Aliivibrio logei</name>
    <name type="common">Vibrio logei</name>
    <dbReference type="NCBI Taxonomy" id="688"/>
    <lineage>
        <taxon>Bacteria</taxon>
        <taxon>Pseudomonadati</taxon>
        <taxon>Pseudomonadota</taxon>
        <taxon>Gammaproteobacteria</taxon>
        <taxon>Vibrionales</taxon>
        <taxon>Vibrionaceae</taxon>
        <taxon>Aliivibrio</taxon>
    </lineage>
</organism>
<dbReference type="InterPro" id="IPR050469">
    <property type="entry name" value="Diguanylate_Cyclase"/>
</dbReference>
<dbReference type="PANTHER" id="PTHR45138:SF9">
    <property type="entry name" value="DIGUANYLATE CYCLASE DGCM-RELATED"/>
    <property type="match status" value="1"/>
</dbReference>
<feature type="transmembrane region" description="Helical" evidence="4">
    <location>
        <begin position="6"/>
        <end position="27"/>
    </location>
</feature>
<dbReference type="InterPro" id="IPR000160">
    <property type="entry name" value="GGDEF_dom"/>
</dbReference>
<feature type="transmembrane region" description="Helical" evidence="4">
    <location>
        <begin position="124"/>
        <end position="140"/>
    </location>
</feature>
<keyword evidence="4" id="KW-0472">Membrane</keyword>
<evidence type="ECO:0000256" key="3">
    <source>
        <dbReference type="ARBA" id="ARBA00034247"/>
    </source>
</evidence>
<dbReference type="FunFam" id="3.30.70.270:FF:000001">
    <property type="entry name" value="Diguanylate cyclase domain protein"/>
    <property type="match status" value="1"/>
</dbReference>
<dbReference type="GO" id="GO:0052621">
    <property type="term" value="F:diguanylate cyclase activity"/>
    <property type="evidence" value="ECO:0007669"/>
    <property type="project" value="UniProtKB-EC"/>
</dbReference>
<evidence type="ECO:0000313" key="6">
    <source>
        <dbReference type="EMBL" id="OCH23359.1"/>
    </source>
</evidence>
<gene>
    <name evidence="6" type="ORF">A6E04_05480</name>
</gene>
<accession>A0A1B9P4H1</accession>
<keyword evidence="4" id="KW-1133">Transmembrane helix</keyword>
<feature type="transmembrane region" description="Helical" evidence="4">
    <location>
        <begin position="192"/>
        <end position="211"/>
    </location>
</feature>
<protein>
    <recommendedName>
        <fullName evidence="2">diguanylate cyclase</fullName>
        <ecNumber evidence="2">2.7.7.65</ecNumber>
    </recommendedName>
</protein>
<dbReference type="EC" id="2.7.7.65" evidence="2"/>
<feature type="transmembrane region" description="Helical" evidence="4">
    <location>
        <begin position="63"/>
        <end position="86"/>
    </location>
</feature>
<dbReference type="NCBIfam" id="TIGR00254">
    <property type="entry name" value="GGDEF"/>
    <property type="match status" value="1"/>
</dbReference>
<evidence type="ECO:0000256" key="4">
    <source>
        <dbReference type="SAM" id="Phobius"/>
    </source>
</evidence>
<keyword evidence="4" id="KW-0812">Transmembrane</keyword>
<comment type="catalytic activity">
    <reaction evidence="3">
        <text>2 GTP = 3',3'-c-di-GMP + 2 diphosphate</text>
        <dbReference type="Rhea" id="RHEA:24898"/>
        <dbReference type="ChEBI" id="CHEBI:33019"/>
        <dbReference type="ChEBI" id="CHEBI:37565"/>
        <dbReference type="ChEBI" id="CHEBI:58805"/>
        <dbReference type="EC" id="2.7.7.65"/>
    </reaction>
</comment>
<dbReference type="EMBL" id="MAJU01000004">
    <property type="protein sequence ID" value="OCH23359.1"/>
    <property type="molecule type" value="Genomic_DNA"/>
</dbReference>
<reference evidence="6 7" key="1">
    <citation type="submission" date="2016-06" db="EMBL/GenBank/DDBJ databases">
        <authorList>
            <person name="Kjaerup R.B."/>
            <person name="Dalgaard T.S."/>
            <person name="Juul-Madsen H.R."/>
        </authorList>
    </citation>
    <scope>NUCLEOTIDE SEQUENCE [LARGE SCALE GENOMIC DNA]</scope>
    <source>
        <strain evidence="6 7">1S159</strain>
    </source>
</reference>
<dbReference type="PROSITE" id="PS50887">
    <property type="entry name" value="GGDEF"/>
    <property type="match status" value="1"/>
</dbReference>
<comment type="cofactor">
    <cofactor evidence="1">
        <name>Mg(2+)</name>
        <dbReference type="ChEBI" id="CHEBI:18420"/>
    </cofactor>
</comment>
<sequence>MDISTLSIVSVFLSAMLSFSLFFCYRYMFDGMIKGVNHISFALFLLALSILPISLGYTQTSCAVVFVSNSLYAVAVSLLFIGIAYIRAPKKNIILICSIISIITILTFTYFTLVTPSVSARIKIRSFFIIIMSIIGIYINRTGQVQDNKAPLLLLNAILMINAIAMSLRLIWAYTEIPVIHYLSISEVHKMAYILMIVTSITISFTVFWILTERLISKIHSASVTDELTKLYNRKGLEEFLATRLPIKRDSCVSIILADIDKFKRINDTYGHHYGDLVIKNFSTILREQCRSDEVCVRYGGDEFLIILLNSPKDTSMKIAHRIQKVVATQSIDSITYSVSFGLTEMTANDNWDRLIRRVDSALYTAKANGRDCLVQT</sequence>
<proteinExistence type="predicted"/>